<dbReference type="InterPro" id="IPR058130">
    <property type="entry name" value="PEA_transf_C"/>
</dbReference>
<accession>A0ABS4DN90</accession>
<evidence type="ECO:0000256" key="4">
    <source>
        <dbReference type="ARBA" id="ARBA00022679"/>
    </source>
</evidence>
<name>A0ABS4DN90_9GAMM</name>
<keyword evidence="4" id="KW-0808">Transferase</keyword>
<gene>
    <name evidence="11" type="ORF">J7I44_09455</name>
</gene>
<evidence type="ECO:0000256" key="5">
    <source>
        <dbReference type="ARBA" id="ARBA00022692"/>
    </source>
</evidence>
<evidence type="ECO:0000259" key="10">
    <source>
        <dbReference type="Pfam" id="PF08019"/>
    </source>
</evidence>
<evidence type="ECO:0000256" key="1">
    <source>
        <dbReference type="ARBA" id="ARBA00004429"/>
    </source>
</evidence>
<keyword evidence="6 8" id="KW-1133">Transmembrane helix</keyword>
<feature type="transmembrane region" description="Helical" evidence="8">
    <location>
        <begin position="44"/>
        <end position="64"/>
    </location>
</feature>
<organism evidence="11 12">
    <name type="scientific">Frateuria flava</name>
    <dbReference type="NCBI Taxonomy" id="2821489"/>
    <lineage>
        <taxon>Bacteria</taxon>
        <taxon>Pseudomonadati</taxon>
        <taxon>Pseudomonadota</taxon>
        <taxon>Gammaproteobacteria</taxon>
        <taxon>Lysobacterales</taxon>
        <taxon>Rhodanobacteraceae</taxon>
        <taxon>Frateuria</taxon>
    </lineage>
</organism>
<evidence type="ECO:0000256" key="7">
    <source>
        <dbReference type="ARBA" id="ARBA00023136"/>
    </source>
</evidence>
<evidence type="ECO:0000256" key="8">
    <source>
        <dbReference type="SAM" id="Phobius"/>
    </source>
</evidence>
<dbReference type="PANTHER" id="PTHR30443">
    <property type="entry name" value="INNER MEMBRANE PROTEIN"/>
    <property type="match status" value="1"/>
</dbReference>
<comment type="caution">
    <text evidence="11">The sequence shown here is derived from an EMBL/GenBank/DDBJ whole genome shotgun (WGS) entry which is preliminary data.</text>
</comment>
<proteinExistence type="predicted"/>
<dbReference type="InterPro" id="IPR040423">
    <property type="entry name" value="PEA_transferase"/>
</dbReference>
<feature type="transmembrane region" description="Helical" evidence="8">
    <location>
        <begin position="15"/>
        <end position="38"/>
    </location>
</feature>
<comment type="subcellular location">
    <subcellularLocation>
        <location evidence="1">Cell inner membrane</location>
        <topology evidence="1">Multi-pass membrane protein</topology>
    </subcellularLocation>
</comment>
<protein>
    <submittedName>
        <fullName evidence="11">Sulfatase-like hydrolase/transferase</fullName>
    </submittedName>
</protein>
<evidence type="ECO:0000256" key="6">
    <source>
        <dbReference type="ARBA" id="ARBA00022989"/>
    </source>
</evidence>
<dbReference type="InterPro" id="IPR017850">
    <property type="entry name" value="Alkaline_phosphatase_core_sf"/>
</dbReference>
<feature type="domain" description="Sulfatase N-terminal" evidence="9">
    <location>
        <begin position="246"/>
        <end position="528"/>
    </location>
</feature>
<keyword evidence="7 8" id="KW-0472">Membrane</keyword>
<dbReference type="Gene3D" id="3.40.720.10">
    <property type="entry name" value="Alkaline Phosphatase, subunit A"/>
    <property type="match status" value="1"/>
</dbReference>
<dbReference type="InterPro" id="IPR000917">
    <property type="entry name" value="Sulfatase_N"/>
</dbReference>
<feature type="transmembrane region" description="Helical" evidence="8">
    <location>
        <begin position="155"/>
        <end position="177"/>
    </location>
</feature>
<dbReference type="Pfam" id="PF00884">
    <property type="entry name" value="Sulfatase"/>
    <property type="match status" value="1"/>
</dbReference>
<evidence type="ECO:0000259" key="9">
    <source>
        <dbReference type="Pfam" id="PF00884"/>
    </source>
</evidence>
<dbReference type="CDD" id="cd16017">
    <property type="entry name" value="LptA"/>
    <property type="match status" value="1"/>
</dbReference>
<evidence type="ECO:0000313" key="11">
    <source>
        <dbReference type="EMBL" id="MBP1474529.1"/>
    </source>
</evidence>
<keyword evidence="3" id="KW-0997">Cell inner membrane</keyword>
<evidence type="ECO:0000313" key="12">
    <source>
        <dbReference type="Proteomes" id="UP000823790"/>
    </source>
</evidence>
<reference evidence="11 12" key="1">
    <citation type="submission" date="2021-04" db="EMBL/GenBank/DDBJ databases">
        <authorList>
            <person name="Huq M.A."/>
        </authorList>
    </citation>
    <scope>NUCLEOTIDE SEQUENCE [LARGE SCALE GENOMIC DNA]</scope>
    <source>
        <strain evidence="11 12">MAH-13</strain>
    </source>
</reference>
<evidence type="ECO:0000256" key="2">
    <source>
        <dbReference type="ARBA" id="ARBA00022475"/>
    </source>
</evidence>
<feature type="transmembrane region" description="Helical" evidence="8">
    <location>
        <begin position="71"/>
        <end position="91"/>
    </location>
</feature>
<feature type="domain" description="Phosphoethanolamine transferase N-terminal" evidence="10">
    <location>
        <begin position="58"/>
        <end position="175"/>
    </location>
</feature>
<dbReference type="Pfam" id="PF08019">
    <property type="entry name" value="EptA_B_N"/>
    <property type="match status" value="1"/>
</dbReference>
<sequence length="586" mass="64683">MGETDDRLDMTPRRLALGSIVLLAMVLIVPDVAFVLTSPHGRKLSWVAGQLVLPTMLLMAYFAVLGRWPRLACLLMVPFAVLAPTATFYILDYRTPITEAVLGTLLATNVAEATDFLGPGMWMLVALSLAAGALAVIAARLSARARLHLIASRRVHGTVVALAAIPVFAFLGTQAVAQRPAGVGIAAGEGPGSHLFRAVRDSYPFGIPLTLGLWWKDQARLQAAMRRTQGFRFHAVHTARTGQRQIYVLVIGESSRRNHWQLFGYDRPTNPELSHTDDLVPVTHMISPWPTTIGAVPAMLTRKPATMGLFQPFTERSIVTLMREAGFDTWWLSNQSPTGEWNSPITAYADEAQHLQWLNLQRYDGSLPEGLGQAVRQSRGDLFVVLHMIGSHGSYDLRYPPAFKTFTPTLRDGGPSASRYRRVTNSYDNTIVYTDHVLARTIAELRQTGAIAALWYQSDHGETLPTATCRMSEHGHGYRYEFPVPALFWYSDAYAQAFPEKLAALRAHAGDRASSANTFATLADMAGVHFAGQDGSRSLFSTTWHYRPRIVHPVWQAEHGWVDYDRAELGDGCELVRPRPKAATSG</sequence>
<dbReference type="InterPro" id="IPR012549">
    <property type="entry name" value="EptA-like_N"/>
</dbReference>
<evidence type="ECO:0000256" key="3">
    <source>
        <dbReference type="ARBA" id="ARBA00022519"/>
    </source>
</evidence>
<keyword evidence="12" id="KW-1185">Reference proteome</keyword>
<keyword evidence="5 8" id="KW-0812">Transmembrane</keyword>
<dbReference type="Proteomes" id="UP000823790">
    <property type="component" value="Unassembled WGS sequence"/>
</dbReference>
<dbReference type="RefSeq" id="WP_209619465.1">
    <property type="nucleotide sequence ID" value="NZ_JAGJRS010000018.1"/>
</dbReference>
<dbReference type="PANTHER" id="PTHR30443:SF2">
    <property type="entry name" value="PHOSPHOETHANOLAMINE TRANSFERASE EPTC"/>
    <property type="match status" value="1"/>
</dbReference>
<feature type="transmembrane region" description="Helical" evidence="8">
    <location>
        <begin position="121"/>
        <end position="143"/>
    </location>
</feature>
<dbReference type="SUPFAM" id="SSF53649">
    <property type="entry name" value="Alkaline phosphatase-like"/>
    <property type="match status" value="1"/>
</dbReference>
<keyword evidence="2" id="KW-1003">Cell membrane</keyword>
<dbReference type="EMBL" id="JAGJRS010000018">
    <property type="protein sequence ID" value="MBP1474529.1"/>
    <property type="molecule type" value="Genomic_DNA"/>
</dbReference>